<protein>
    <submittedName>
        <fullName evidence="2">D-alanyl-D-alanine carboxypeptidase</fullName>
    </submittedName>
</protein>
<dbReference type="GO" id="GO:0008800">
    <property type="term" value="F:beta-lactamase activity"/>
    <property type="evidence" value="ECO:0007669"/>
    <property type="project" value="InterPro"/>
</dbReference>
<dbReference type="GO" id="GO:0030655">
    <property type="term" value="P:beta-lactam antibiotic catabolic process"/>
    <property type="evidence" value="ECO:0007669"/>
    <property type="project" value="InterPro"/>
</dbReference>
<dbReference type="GO" id="GO:0046677">
    <property type="term" value="P:response to antibiotic"/>
    <property type="evidence" value="ECO:0007669"/>
    <property type="project" value="InterPro"/>
</dbReference>
<dbReference type="STRING" id="1346.BMF34_03120"/>
<feature type="domain" description="Beta-lactamase class A catalytic" evidence="1">
    <location>
        <begin position="115"/>
        <end position="315"/>
    </location>
</feature>
<dbReference type="EMBL" id="QLQD01000034">
    <property type="protein sequence ID" value="RLU57807.1"/>
    <property type="molecule type" value="Genomic_DNA"/>
</dbReference>
<keyword evidence="2" id="KW-0378">Hydrolase</keyword>
<dbReference type="Gene3D" id="3.40.710.10">
    <property type="entry name" value="DD-peptidase/beta-lactamase superfamily"/>
    <property type="match status" value="1"/>
</dbReference>
<evidence type="ECO:0000259" key="1">
    <source>
        <dbReference type="Pfam" id="PF13354"/>
    </source>
</evidence>
<accession>A0A3L8GEZ3</accession>
<proteinExistence type="predicted"/>
<sequence length="360" mass="41350">MKKIREIRKDRLITGICLLLGLVGFIQTAKVTDHKGQQQKNKTNQVKKVREPAKVLLPKTRQKEKSQLAKEAVMQEDFARMNELGLYYDYANLSLVDTVKAYLKEFSISEDQIAFSYKDLESGKTFSMNDTQPMTAGSTYKLPLNMLVVDDLAKGKFTMDERFDITQTTYEYENEHLAYVGQFSGAMSIPEMQEYSLLYSENTPAYALAERVGGLDKAFQKMSKYGQSKADIKTIQRQGNKTTSDYYIQVLDYLWTKQEKYKDLLYYIGESFPNQYYKTYLPDLIIYQKPGYVGEALNVDAIVLEESPYLIALYTAYLGGSTEQSEEISSLGYNQLVALTYVINQWHRVNHNSESKKETS</sequence>
<dbReference type="PANTHER" id="PTHR35333">
    <property type="entry name" value="BETA-LACTAMASE"/>
    <property type="match status" value="1"/>
</dbReference>
<dbReference type="GO" id="GO:0004180">
    <property type="term" value="F:carboxypeptidase activity"/>
    <property type="evidence" value="ECO:0007669"/>
    <property type="project" value="UniProtKB-KW"/>
</dbReference>
<evidence type="ECO:0000313" key="2">
    <source>
        <dbReference type="EMBL" id="RLU57807.1"/>
    </source>
</evidence>
<keyword evidence="2" id="KW-0645">Protease</keyword>
<dbReference type="InterPro" id="IPR000871">
    <property type="entry name" value="Beta-lactam_class-A"/>
</dbReference>
<dbReference type="InterPro" id="IPR045155">
    <property type="entry name" value="Beta-lactam_cat"/>
</dbReference>
<dbReference type="Pfam" id="PF13354">
    <property type="entry name" value="Beta-lactamase2"/>
    <property type="match status" value="1"/>
</dbReference>
<reference evidence="2 3" key="1">
    <citation type="submission" date="2018-06" db="EMBL/GenBank/DDBJ databases">
        <title>Mutators as drivers of adaptation in pathogenic bacteria and a risk factor for host jumps and vaccine escape.</title>
        <authorList>
            <person name="Barnes A.C."/>
            <person name="Silayeva O."/>
        </authorList>
    </citation>
    <scope>NUCLEOTIDE SEQUENCE [LARGE SCALE GENOMIC DNA]</scope>
    <source>
        <strain evidence="2 3">QMA0445</strain>
    </source>
</reference>
<dbReference type="RefSeq" id="WP_121792019.1">
    <property type="nucleotide sequence ID" value="NZ_QLQC01000036.1"/>
</dbReference>
<dbReference type="PANTHER" id="PTHR35333:SF3">
    <property type="entry name" value="BETA-LACTAMASE-TYPE TRANSPEPTIDASE FOLD CONTAINING PROTEIN"/>
    <property type="match status" value="1"/>
</dbReference>
<dbReference type="SUPFAM" id="SSF56601">
    <property type="entry name" value="beta-lactamase/transpeptidase-like"/>
    <property type="match status" value="1"/>
</dbReference>
<organism evidence="2 3">
    <name type="scientific">Streptococcus iniae</name>
    <name type="common">Streptococcus shiloi</name>
    <dbReference type="NCBI Taxonomy" id="1346"/>
    <lineage>
        <taxon>Bacteria</taxon>
        <taxon>Bacillati</taxon>
        <taxon>Bacillota</taxon>
        <taxon>Bacilli</taxon>
        <taxon>Lactobacillales</taxon>
        <taxon>Streptococcaceae</taxon>
        <taxon>Streptococcus</taxon>
    </lineage>
</organism>
<gene>
    <name evidence="2" type="ORF">DIY07_03480</name>
</gene>
<dbReference type="InterPro" id="IPR012338">
    <property type="entry name" value="Beta-lactam/transpept-like"/>
</dbReference>
<dbReference type="OrthoDB" id="1642139at2"/>
<evidence type="ECO:0000313" key="3">
    <source>
        <dbReference type="Proteomes" id="UP000269148"/>
    </source>
</evidence>
<comment type="caution">
    <text evidence="2">The sequence shown here is derived from an EMBL/GenBank/DDBJ whole genome shotgun (WGS) entry which is preliminary data.</text>
</comment>
<dbReference type="AlphaFoldDB" id="A0A3L8GEZ3"/>
<keyword evidence="2" id="KW-0121">Carboxypeptidase</keyword>
<name>A0A3L8GEZ3_STRIN</name>
<dbReference type="Proteomes" id="UP000269148">
    <property type="component" value="Unassembled WGS sequence"/>
</dbReference>